<proteinExistence type="predicted"/>
<sequence>MKHVMQLRDAGQEAARRHAFFEWLSTDRVPAQDRLAIGPAGALFIMQFRDMNRWVLRFPEPRDEYEWLINLGTLEDEKHSRMFLEDWRKLDLDSRLGWRTSDMLWWLFLSPDQETFRRSGIEFIRLAVDDGDDALIRFGHSEAGEATGHVMLSNTARVAAVLSGQTGLEYRYFGPYHLDLESGHVANTEGLFEAVVLDTDRRERASDACRRMFGIFDDIFTGFHDYATAYLETGNFPRRPKVVSVAQDDWTAPSLVVRPRDEDDSELIRHIEERKAKLRAHPFYDWLRDDEHSPTDKLRLFIPMWVTDILGYRDLTKYAMTYAQPSSAEEDAVNGWASRLSEHSKLFLSDWEALGLDQVLDHTASDALEWLFLDSDMDLHRQNMIEFAKIALRHRDPVLRWWMLVALESTGEEFFAQTRPLALAAEEETGGRLDYLTGRHDPPAATGDAGGSIEISAPAPLTAERLDLAKSVADHVFDSMERQLWRSYAVARAGKYARLAAHT</sequence>
<organism evidence="1 2">
    <name type="scientific">Mycobacterium asiaticum</name>
    <dbReference type="NCBI Taxonomy" id="1790"/>
    <lineage>
        <taxon>Bacteria</taxon>
        <taxon>Bacillati</taxon>
        <taxon>Actinomycetota</taxon>
        <taxon>Actinomycetes</taxon>
        <taxon>Mycobacteriales</taxon>
        <taxon>Mycobacteriaceae</taxon>
        <taxon>Mycobacterium</taxon>
    </lineage>
</organism>
<comment type="caution">
    <text evidence="1">The sequence shown here is derived from an EMBL/GenBank/DDBJ whole genome shotgun (WGS) entry which is preliminary data.</text>
</comment>
<dbReference type="RefSeq" id="WP_065160549.1">
    <property type="nucleotide sequence ID" value="NZ_LZLQ01000129.1"/>
</dbReference>
<name>A0A1A3MTV7_MYCAS</name>
<accession>A0A1A3MTV7</accession>
<reference evidence="1 2" key="1">
    <citation type="submission" date="2016-06" db="EMBL/GenBank/DDBJ databases">
        <authorList>
            <person name="Kjaerup R.B."/>
            <person name="Dalgaard T.S."/>
            <person name="Juul-Madsen H.R."/>
        </authorList>
    </citation>
    <scope>NUCLEOTIDE SEQUENCE [LARGE SCALE GENOMIC DNA]</scope>
    <source>
        <strain evidence="1 2">1245139.5</strain>
    </source>
</reference>
<dbReference type="EMBL" id="LZLQ01000129">
    <property type="protein sequence ID" value="OBK12234.1"/>
    <property type="molecule type" value="Genomic_DNA"/>
</dbReference>
<evidence type="ECO:0000313" key="2">
    <source>
        <dbReference type="Proteomes" id="UP000093629"/>
    </source>
</evidence>
<protein>
    <submittedName>
        <fullName evidence="1">Uncharacterized protein</fullName>
    </submittedName>
</protein>
<gene>
    <name evidence="1" type="ORF">A5636_12575</name>
</gene>
<keyword evidence="2" id="KW-1185">Reference proteome</keyword>
<dbReference type="AlphaFoldDB" id="A0A1A3MTV7"/>
<dbReference type="OrthoDB" id="4653716at2"/>
<dbReference type="Proteomes" id="UP000093629">
    <property type="component" value="Unassembled WGS sequence"/>
</dbReference>
<evidence type="ECO:0000313" key="1">
    <source>
        <dbReference type="EMBL" id="OBK12234.1"/>
    </source>
</evidence>